<dbReference type="EMBL" id="CP048877">
    <property type="protein sequence ID" value="QIJ71854.1"/>
    <property type="molecule type" value="Genomic_DNA"/>
</dbReference>
<organism evidence="1 2">
    <name type="scientific">Thermosulfuriphilus ammonigenes</name>
    <dbReference type="NCBI Taxonomy" id="1936021"/>
    <lineage>
        <taxon>Bacteria</taxon>
        <taxon>Pseudomonadati</taxon>
        <taxon>Thermodesulfobacteriota</taxon>
        <taxon>Thermodesulfobacteria</taxon>
        <taxon>Thermodesulfobacteriales</taxon>
        <taxon>Thermodesulfobacteriaceae</taxon>
        <taxon>Thermosulfuriphilus</taxon>
    </lineage>
</organism>
<dbReference type="InterPro" id="IPR006675">
    <property type="entry name" value="HDIG_dom"/>
</dbReference>
<dbReference type="InterPro" id="IPR052340">
    <property type="entry name" value="RNase_Y/CdgJ"/>
</dbReference>
<reference evidence="1 2" key="1">
    <citation type="submission" date="2020-02" db="EMBL/GenBank/DDBJ databases">
        <title>Genome analysis of Thermosulfuriphilus ammonigenes ST65T, an anaerobic thermophilic chemolithoautotrophic bacterium isolated from a deep-sea hydrothermal vent.</title>
        <authorList>
            <person name="Slobodkina G."/>
            <person name="Allioux M."/>
            <person name="Merkel A."/>
            <person name="Alain K."/>
            <person name="Jebbar M."/>
            <person name="Slobodkin A."/>
        </authorList>
    </citation>
    <scope>NUCLEOTIDE SEQUENCE [LARGE SCALE GENOMIC DNA]</scope>
    <source>
        <strain evidence="1 2">ST65</strain>
    </source>
</reference>
<dbReference type="Pfam" id="PF08668">
    <property type="entry name" value="HDOD"/>
    <property type="match status" value="1"/>
</dbReference>
<dbReference type="InterPro" id="IPR003607">
    <property type="entry name" value="HD/PDEase_dom"/>
</dbReference>
<dbReference type="SMART" id="SM00471">
    <property type="entry name" value="HDc"/>
    <property type="match status" value="1"/>
</dbReference>
<dbReference type="Gene3D" id="1.10.3210.10">
    <property type="entry name" value="Hypothetical protein af1432"/>
    <property type="match status" value="1"/>
</dbReference>
<dbReference type="PANTHER" id="PTHR33525">
    <property type="match status" value="1"/>
</dbReference>
<evidence type="ECO:0000313" key="1">
    <source>
        <dbReference type="EMBL" id="QIJ71854.1"/>
    </source>
</evidence>
<evidence type="ECO:0000313" key="2">
    <source>
        <dbReference type="Proteomes" id="UP000502179"/>
    </source>
</evidence>
<proteinExistence type="predicted"/>
<dbReference type="PANTHER" id="PTHR33525:SF3">
    <property type="entry name" value="RIBONUCLEASE Y"/>
    <property type="match status" value="1"/>
</dbReference>
<dbReference type="KEGG" id="tav:G4V39_06070"/>
<dbReference type="CDD" id="cd00077">
    <property type="entry name" value="HDc"/>
    <property type="match status" value="1"/>
</dbReference>
<dbReference type="AlphaFoldDB" id="A0A6G7PVZ1"/>
<dbReference type="SUPFAM" id="SSF109604">
    <property type="entry name" value="HD-domain/PDEase-like"/>
    <property type="match status" value="1"/>
</dbReference>
<keyword evidence="2" id="KW-1185">Reference proteome</keyword>
<dbReference type="RefSeq" id="WP_166032072.1">
    <property type="nucleotide sequence ID" value="NZ_CP048877.1"/>
</dbReference>
<gene>
    <name evidence="1" type="ORF">G4V39_06070</name>
</gene>
<dbReference type="NCBIfam" id="TIGR00277">
    <property type="entry name" value="HDIG"/>
    <property type="match status" value="1"/>
</dbReference>
<dbReference type="Proteomes" id="UP000502179">
    <property type="component" value="Chromosome"/>
</dbReference>
<name>A0A6G7PVZ1_9BACT</name>
<protein>
    <submittedName>
        <fullName evidence="1">HDOD domain-containing protein</fullName>
    </submittedName>
</protein>
<dbReference type="PROSITE" id="PS51833">
    <property type="entry name" value="HDOD"/>
    <property type="match status" value="1"/>
</dbReference>
<dbReference type="InterPro" id="IPR013976">
    <property type="entry name" value="HDOD"/>
</dbReference>
<accession>A0A6G7PVZ1</accession>
<sequence length="278" mass="31508">MILEFIYEKLDVVPVFPKIAHRVLQMLDDPKTTIPELARVIRYDPAITANFLKYCNSAYFGPAQKVTSLEVALSLLGQEEIRKIIMLSCSAPYLNQALEGYDLSPEELWDHSMGAAVASQILAEAVGFSDRATLFTAALLHDIGEIVLNLFVHDFREELIQMSQEGLSFTEAEWQVLGGDHAIIGSELLRRWEFPEEIVRAIREHHDPDLFIQSDLSALVALSDIFLRELGIGIGADGFRYHLDDRLVKKFDLSPQKVLQLIIKVWQEFQKIKESIAI</sequence>